<name>A0A074ZS23_OPIVI</name>
<dbReference type="Proteomes" id="UP000054324">
    <property type="component" value="Unassembled WGS sequence"/>
</dbReference>
<evidence type="ECO:0000313" key="2">
    <source>
        <dbReference type="Proteomes" id="UP000054324"/>
    </source>
</evidence>
<keyword evidence="2" id="KW-1185">Reference proteome</keyword>
<gene>
    <name evidence="1" type="ORF">T265_04584</name>
</gene>
<dbReference type="KEGG" id="ovi:T265_04584"/>
<dbReference type="AlphaFoldDB" id="A0A074ZS23"/>
<dbReference type="RefSeq" id="XP_009167623.1">
    <property type="nucleotide sequence ID" value="XM_009169359.1"/>
</dbReference>
<dbReference type="CTD" id="20318766"/>
<dbReference type="EMBL" id="KL596695">
    <property type="protein sequence ID" value="KER28632.1"/>
    <property type="molecule type" value="Genomic_DNA"/>
</dbReference>
<organism evidence="1 2">
    <name type="scientific">Opisthorchis viverrini</name>
    <name type="common">Southeast Asian liver fluke</name>
    <dbReference type="NCBI Taxonomy" id="6198"/>
    <lineage>
        <taxon>Eukaryota</taxon>
        <taxon>Metazoa</taxon>
        <taxon>Spiralia</taxon>
        <taxon>Lophotrochozoa</taxon>
        <taxon>Platyhelminthes</taxon>
        <taxon>Trematoda</taxon>
        <taxon>Digenea</taxon>
        <taxon>Opisthorchiida</taxon>
        <taxon>Opisthorchiata</taxon>
        <taxon>Opisthorchiidae</taxon>
        <taxon>Opisthorchis</taxon>
    </lineage>
</organism>
<proteinExistence type="predicted"/>
<dbReference type="GeneID" id="20318766"/>
<evidence type="ECO:0000313" key="1">
    <source>
        <dbReference type="EMBL" id="KER28632.1"/>
    </source>
</evidence>
<accession>A0A074ZS23</accession>
<sequence length="94" mass="10905">MSYLDRMLKRSVTVENLYASSLLSNMPGYRETSSTDQSQEHLCGAVIHFSGFRIMHYLGGLPEYKGHRDAVLLLSRLSDTRIWHSLREDFLDKR</sequence>
<reference evidence="1 2" key="1">
    <citation type="submission" date="2013-11" db="EMBL/GenBank/DDBJ databases">
        <title>Opisthorchis viverrini - life in the bile duct.</title>
        <authorList>
            <person name="Young N.D."/>
            <person name="Nagarajan N."/>
            <person name="Lin S.J."/>
            <person name="Korhonen P.K."/>
            <person name="Jex A.R."/>
            <person name="Hall R.S."/>
            <person name="Safavi-Hemami H."/>
            <person name="Kaewkong W."/>
            <person name="Bertrand D."/>
            <person name="Gao S."/>
            <person name="Seet Q."/>
            <person name="Wongkham S."/>
            <person name="Teh B.T."/>
            <person name="Wongkham C."/>
            <person name="Intapan P.M."/>
            <person name="Maleewong W."/>
            <person name="Yang X."/>
            <person name="Hu M."/>
            <person name="Wang Z."/>
            <person name="Hofmann A."/>
            <person name="Sternberg P.W."/>
            <person name="Tan P."/>
            <person name="Wang J."/>
            <person name="Gasser R.B."/>
        </authorList>
    </citation>
    <scope>NUCLEOTIDE SEQUENCE [LARGE SCALE GENOMIC DNA]</scope>
</reference>
<protein>
    <submittedName>
        <fullName evidence="1">Uncharacterized protein</fullName>
    </submittedName>
</protein>